<dbReference type="Pfam" id="PF01625">
    <property type="entry name" value="PMSR"/>
    <property type="match status" value="1"/>
</dbReference>
<dbReference type="GO" id="GO:0008113">
    <property type="term" value="F:peptide-methionine (S)-S-oxide reductase activity"/>
    <property type="evidence" value="ECO:0007669"/>
    <property type="project" value="UniProtKB-EC"/>
</dbReference>
<evidence type="ECO:0000256" key="4">
    <source>
        <dbReference type="ARBA" id="ARBA00030643"/>
    </source>
</evidence>
<dbReference type="PANTHER" id="PTHR43774">
    <property type="entry name" value="PEPTIDE METHIONINE SULFOXIDE REDUCTASE"/>
    <property type="match status" value="1"/>
</dbReference>
<dbReference type="SUPFAM" id="SSF55068">
    <property type="entry name" value="Peptide methionine sulfoxide reductase"/>
    <property type="match status" value="1"/>
</dbReference>
<reference evidence="6" key="1">
    <citation type="submission" date="2022-02" db="EMBL/GenBank/DDBJ databases">
        <authorList>
            <person name="Giguere J D."/>
        </authorList>
    </citation>
    <scope>NUCLEOTIDE SEQUENCE</scope>
    <source>
        <strain evidence="6">CCAP 1055/1</strain>
    </source>
</reference>
<dbReference type="HAMAP" id="MF_01401">
    <property type="entry name" value="MsrA"/>
    <property type="match status" value="1"/>
</dbReference>
<protein>
    <recommendedName>
        <fullName evidence="2">peptide-methionine (S)-S-oxide reductase</fullName>
        <ecNumber evidence="2">1.8.4.11</ecNumber>
    </recommendedName>
    <alternativeName>
        <fullName evidence="4">Peptide-methionine (S)-S-oxide reductase</fullName>
    </alternativeName>
</protein>
<proteinExistence type="inferred from homology"/>
<dbReference type="AlphaFoldDB" id="A0A8J9SVS1"/>
<keyword evidence="3" id="KW-0560">Oxidoreductase</keyword>
<dbReference type="PANTHER" id="PTHR43774:SF1">
    <property type="entry name" value="PEPTIDE METHIONINE SULFOXIDE REDUCTASE MSRA 2"/>
    <property type="match status" value="1"/>
</dbReference>
<dbReference type="EMBL" id="OU594959">
    <property type="protein sequence ID" value="CAG9283299.1"/>
    <property type="molecule type" value="Genomic_DNA"/>
</dbReference>
<comment type="similarity">
    <text evidence="1">Belongs to the MsrA Met sulfoxide reductase family.</text>
</comment>
<organism evidence="6">
    <name type="scientific">Phaeodactylum tricornutum</name>
    <name type="common">Diatom</name>
    <dbReference type="NCBI Taxonomy" id="2850"/>
    <lineage>
        <taxon>Eukaryota</taxon>
        <taxon>Sar</taxon>
        <taxon>Stramenopiles</taxon>
        <taxon>Ochrophyta</taxon>
        <taxon>Bacillariophyta</taxon>
        <taxon>Bacillariophyceae</taxon>
        <taxon>Bacillariophycidae</taxon>
        <taxon>Naviculales</taxon>
        <taxon>Phaeodactylaceae</taxon>
        <taxon>Phaeodactylum</taxon>
    </lineage>
</organism>
<name>A0A8J9SVS1_PHATR</name>
<dbReference type="Gene3D" id="3.30.1060.10">
    <property type="entry name" value="Peptide methionine sulphoxide reductase MsrA"/>
    <property type="match status" value="1"/>
</dbReference>
<dbReference type="InterPro" id="IPR002569">
    <property type="entry name" value="Met_Sox_Rdtase_MsrA_dom"/>
</dbReference>
<accession>A0A8J9SVS1</accession>
<evidence type="ECO:0000259" key="5">
    <source>
        <dbReference type="Pfam" id="PF01625"/>
    </source>
</evidence>
<dbReference type="Proteomes" id="UP000836788">
    <property type="component" value="Chromosome 18"/>
</dbReference>
<evidence type="ECO:0000256" key="2">
    <source>
        <dbReference type="ARBA" id="ARBA00012502"/>
    </source>
</evidence>
<evidence type="ECO:0000313" key="6">
    <source>
        <dbReference type="EMBL" id="CAG9283299.1"/>
    </source>
</evidence>
<dbReference type="InterPro" id="IPR036509">
    <property type="entry name" value="Met_Sox_Rdtase_MsrA_sf"/>
</dbReference>
<feature type="domain" description="Peptide methionine sulphoxide reductase MsrA" evidence="5">
    <location>
        <begin position="3"/>
        <end position="144"/>
    </location>
</feature>
<dbReference type="EC" id="1.8.4.11" evidence="2"/>
<evidence type="ECO:0000256" key="3">
    <source>
        <dbReference type="ARBA" id="ARBA00023002"/>
    </source>
</evidence>
<evidence type="ECO:0000256" key="1">
    <source>
        <dbReference type="ARBA" id="ARBA00005591"/>
    </source>
</evidence>
<dbReference type="NCBIfam" id="TIGR00401">
    <property type="entry name" value="msrA"/>
    <property type="match status" value="1"/>
</dbReference>
<sequence length="160" mass="17962">QVATFALGCFWGGELAYMREPGVVGTGVGYTQGQIEQPTYEQVCSGTTGHTEAIVVTYDPALVTYERLGQLAMERLGENRYLRNQVGNDKGTQYRHGIYYHTQEQKKIAEGIISSYGEDCQTECLPAQKFHFAEDYHQQYLLKGGQSARKRDSSVIRCYG</sequence>
<feature type="non-terminal residue" evidence="6">
    <location>
        <position position="1"/>
    </location>
</feature>
<gene>
    <name evidence="6" type="ORF">PTTT1_LOCUS22338</name>
</gene>